<keyword evidence="1" id="KW-0812">Transmembrane</keyword>
<dbReference type="InterPro" id="IPR029058">
    <property type="entry name" value="AB_hydrolase_fold"/>
</dbReference>
<dbReference type="InterPro" id="IPR000073">
    <property type="entry name" value="AB_hydrolase_1"/>
</dbReference>
<dbReference type="PANTHER" id="PTHR43265">
    <property type="entry name" value="ESTERASE ESTD"/>
    <property type="match status" value="1"/>
</dbReference>
<keyword evidence="1" id="KW-0472">Membrane</keyword>
<name>A0A423FH28_9PSED</name>
<dbReference type="PANTHER" id="PTHR43265:SF1">
    <property type="entry name" value="ESTERASE ESTD"/>
    <property type="match status" value="1"/>
</dbReference>
<evidence type="ECO:0000313" key="3">
    <source>
        <dbReference type="EMBL" id="ROM56898.1"/>
    </source>
</evidence>
<reference evidence="3 4" key="1">
    <citation type="submission" date="2016-10" db="EMBL/GenBank/DDBJ databases">
        <title>Comparative genome analysis of multiple Pseudomonas spp. focuses on biocontrol and plant growth promoting traits.</title>
        <authorList>
            <person name="Tao X.-Y."/>
            <person name="Taylor C.G."/>
        </authorList>
    </citation>
    <scope>NUCLEOTIDE SEQUENCE [LARGE SCALE GENOMIC DNA]</scope>
    <source>
        <strain evidence="3 4">36C8</strain>
    </source>
</reference>
<evidence type="ECO:0000259" key="2">
    <source>
        <dbReference type="Pfam" id="PF12697"/>
    </source>
</evidence>
<dbReference type="InterPro" id="IPR053145">
    <property type="entry name" value="AB_hydrolase_Est10"/>
</dbReference>
<accession>A0A423FH28</accession>
<dbReference type="Gene3D" id="3.40.50.1820">
    <property type="entry name" value="alpha/beta hydrolase"/>
    <property type="match status" value="1"/>
</dbReference>
<feature type="transmembrane region" description="Helical" evidence="1">
    <location>
        <begin position="5"/>
        <end position="25"/>
    </location>
</feature>
<evidence type="ECO:0000256" key="1">
    <source>
        <dbReference type="SAM" id="Phobius"/>
    </source>
</evidence>
<dbReference type="GO" id="GO:0052689">
    <property type="term" value="F:carboxylic ester hydrolase activity"/>
    <property type="evidence" value="ECO:0007669"/>
    <property type="project" value="TreeGrafter"/>
</dbReference>
<proteinExistence type="predicted"/>
<feature type="domain" description="AB hydrolase-1" evidence="2">
    <location>
        <begin position="66"/>
        <end position="297"/>
    </location>
</feature>
<comment type="caution">
    <text evidence="3">The sequence shown here is derived from an EMBL/GenBank/DDBJ whole genome shotgun (WGS) entry which is preliminary data.</text>
</comment>
<dbReference type="Pfam" id="PF12697">
    <property type="entry name" value="Abhydrolase_6"/>
    <property type="match status" value="1"/>
</dbReference>
<evidence type="ECO:0000313" key="4">
    <source>
        <dbReference type="Proteomes" id="UP000283389"/>
    </source>
</evidence>
<dbReference type="SUPFAM" id="SSF53474">
    <property type="entry name" value="alpha/beta-Hydrolases"/>
    <property type="match status" value="1"/>
</dbReference>
<sequence length="355" mass="38644">MHKKFVMFVVAGICAVLLGLTVFVLQNLSDMAFSNARVSTLTFRSGGAQLVGTLALPPDVQAGPIVLIIHGDGPMDRFASDGYFPLINSLLDAGIGVFTWDKQGVGQSTGNWLNQSMSDRATEALAALALVREQKGVVADKVGFLGFSQGGWVIPRAASEGDPGFSVIVGAAVNWRRQGMYYTRVRMADEGRTQDEIDAVVKAEYAKNDRVFGASDQTYNPDLFPRMDAAHFNFVQKNYNEDVTAALKTMKGPVLAIWGALDLNVDTAEDSRLYRDLFAGVRQRQTVVIPDATHSLLRASLFNYQLVTQWPVWKEYLFAGLGRHAYAPGSLALITRWIKSSSAAELSGVERGGQG</sequence>
<dbReference type="EMBL" id="MOAZ01000002">
    <property type="protein sequence ID" value="ROM56898.1"/>
    <property type="molecule type" value="Genomic_DNA"/>
</dbReference>
<organism evidence="3 4">
    <name type="scientific">Pseudomonas canadensis</name>
    <dbReference type="NCBI Taxonomy" id="915099"/>
    <lineage>
        <taxon>Bacteria</taxon>
        <taxon>Pseudomonadati</taxon>
        <taxon>Pseudomonadota</taxon>
        <taxon>Gammaproteobacteria</taxon>
        <taxon>Pseudomonadales</taxon>
        <taxon>Pseudomonadaceae</taxon>
        <taxon>Pseudomonas</taxon>
    </lineage>
</organism>
<dbReference type="Proteomes" id="UP000283389">
    <property type="component" value="Unassembled WGS sequence"/>
</dbReference>
<keyword evidence="1" id="KW-1133">Transmembrane helix</keyword>
<dbReference type="AlphaFoldDB" id="A0A423FH28"/>
<keyword evidence="3" id="KW-0378">Hydrolase</keyword>
<gene>
    <name evidence="3" type="ORF">BK649_01550</name>
</gene>
<protein>
    <submittedName>
        <fullName evidence="3">Alpha/beta hydrolase</fullName>
    </submittedName>
</protein>